<evidence type="ECO:0000256" key="3">
    <source>
        <dbReference type="ARBA" id="ARBA00022833"/>
    </source>
</evidence>
<evidence type="ECO:0000256" key="2">
    <source>
        <dbReference type="ARBA" id="ARBA00022723"/>
    </source>
</evidence>
<dbReference type="EMBL" id="FZQP02002203">
    <property type="protein sequence ID" value="VVC95007.1"/>
    <property type="molecule type" value="Genomic_DNA"/>
</dbReference>
<keyword evidence="5 8" id="KW-0804">Transcription</keyword>
<dbReference type="GO" id="GO:0000981">
    <property type="term" value="F:DNA-binding transcription factor activity, RNA polymerase II-specific"/>
    <property type="evidence" value="ECO:0007669"/>
    <property type="project" value="TreeGrafter"/>
</dbReference>
<dbReference type="InterPro" id="IPR013790">
    <property type="entry name" value="Dwarfin"/>
</dbReference>
<evidence type="ECO:0000256" key="9">
    <source>
        <dbReference type="SAM" id="MobiDB-lite"/>
    </source>
</evidence>
<dbReference type="Pfam" id="PF03166">
    <property type="entry name" value="MH2"/>
    <property type="match status" value="2"/>
</dbReference>
<dbReference type="GO" id="GO:0009791">
    <property type="term" value="P:post-embryonic development"/>
    <property type="evidence" value="ECO:0007669"/>
    <property type="project" value="UniProtKB-ARBA"/>
</dbReference>
<evidence type="ECO:0000256" key="7">
    <source>
        <dbReference type="PROSITE-ProRule" id="PRU00042"/>
    </source>
</evidence>
<dbReference type="GO" id="GO:0005737">
    <property type="term" value="C:cytoplasm"/>
    <property type="evidence" value="ECO:0007669"/>
    <property type="project" value="UniProtKB-SubCell"/>
</dbReference>
<keyword evidence="3" id="KW-0862">Zinc</keyword>
<keyword evidence="14" id="KW-1185">Reference proteome</keyword>
<proteinExistence type="inferred from homology"/>
<keyword evidence="7" id="KW-0863">Zinc-finger</keyword>
<dbReference type="GO" id="GO:0045944">
    <property type="term" value="P:positive regulation of transcription by RNA polymerase II"/>
    <property type="evidence" value="ECO:0007669"/>
    <property type="project" value="TreeGrafter"/>
</dbReference>
<evidence type="ECO:0000256" key="8">
    <source>
        <dbReference type="RuleBase" id="RU361195"/>
    </source>
</evidence>
<dbReference type="SMART" id="SM00355">
    <property type="entry name" value="ZnF_C2H2"/>
    <property type="match status" value="2"/>
</dbReference>
<dbReference type="Proteomes" id="UP000324832">
    <property type="component" value="Unassembled WGS sequence"/>
</dbReference>
<dbReference type="PANTHER" id="PTHR13703:SF25">
    <property type="entry name" value="MOTHERS AGAINST DECAPENTAPLEGIC HOMOLOG"/>
    <property type="match status" value="1"/>
</dbReference>
<dbReference type="InterPro" id="IPR013019">
    <property type="entry name" value="MAD_homology_MH1"/>
</dbReference>
<dbReference type="SMART" id="SM00523">
    <property type="entry name" value="DWA"/>
    <property type="match status" value="1"/>
</dbReference>
<dbReference type="SUPFAM" id="SSF56366">
    <property type="entry name" value="SMAD MH1 domain"/>
    <property type="match status" value="1"/>
</dbReference>
<feature type="region of interest" description="Disordered" evidence="9">
    <location>
        <begin position="325"/>
        <end position="359"/>
    </location>
</feature>
<feature type="domain" description="MH1" evidence="11">
    <location>
        <begin position="7"/>
        <end position="128"/>
    </location>
</feature>
<evidence type="ECO:0000259" key="11">
    <source>
        <dbReference type="PROSITE" id="PS51075"/>
    </source>
</evidence>
<dbReference type="AlphaFoldDB" id="A0A5E4QD61"/>
<dbReference type="GO" id="GO:0070411">
    <property type="term" value="F:I-SMAD binding"/>
    <property type="evidence" value="ECO:0007669"/>
    <property type="project" value="TreeGrafter"/>
</dbReference>
<dbReference type="InterPro" id="IPR013087">
    <property type="entry name" value="Znf_C2H2_type"/>
</dbReference>
<dbReference type="SUPFAM" id="SSF49879">
    <property type="entry name" value="SMAD/FHA domain"/>
    <property type="match status" value="1"/>
</dbReference>
<feature type="domain" description="C2H2-type" evidence="10">
    <location>
        <begin position="681"/>
        <end position="708"/>
    </location>
</feature>
<comment type="similarity">
    <text evidence="1 8">Belongs to the dwarfin/SMAD family.</text>
</comment>
<evidence type="ECO:0000256" key="1">
    <source>
        <dbReference type="ARBA" id="ARBA00005545"/>
    </source>
</evidence>
<dbReference type="PROSITE" id="PS00028">
    <property type="entry name" value="ZINC_FINGER_C2H2_1"/>
    <property type="match status" value="2"/>
</dbReference>
<dbReference type="GO" id="GO:0008270">
    <property type="term" value="F:zinc ion binding"/>
    <property type="evidence" value="ECO:0007669"/>
    <property type="project" value="UniProtKB-KW"/>
</dbReference>
<comment type="subcellular location">
    <subcellularLocation>
        <location evidence="8">Cytoplasm</location>
    </subcellularLocation>
    <subcellularLocation>
        <location evidence="8">Nucleus</location>
    </subcellularLocation>
</comment>
<protein>
    <recommendedName>
        <fullName evidence="8">Mothers against decapentaplegic homolog</fullName>
        <shortName evidence="8">MAD homolog</shortName>
        <shortName evidence="8">Mothers against DPP homolog</shortName>
    </recommendedName>
    <alternativeName>
        <fullName evidence="8">SMAD family member</fullName>
    </alternativeName>
</protein>
<evidence type="ECO:0000259" key="12">
    <source>
        <dbReference type="PROSITE" id="PS51076"/>
    </source>
</evidence>
<dbReference type="GO" id="GO:0009653">
    <property type="term" value="P:anatomical structure morphogenesis"/>
    <property type="evidence" value="ECO:0007669"/>
    <property type="project" value="TreeGrafter"/>
</dbReference>
<dbReference type="SMART" id="SM00524">
    <property type="entry name" value="DWB"/>
    <property type="match status" value="1"/>
</dbReference>
<name>A0A5E4QD61_9NEOP</name>
<organism evidence="13 14">
    <name type="scientific">Leptidea sinapis</name>
    <dbReference type="NCBI Taxonomy" id="189913"/>
    <lineage>
        <taxon>Eukaryota</taxon>
        <taxon>Metazoa</taxon>
        <taxon>Ecdysozoa</taxon>
        <taxon>Arthropoda</taxon>
        <taxon>Hexapoda</taxon>
        <taxon>Insecta</taxon>
        <taxon>Pterygota</taxon>
        <taxon>Neoptera</taxon>
        <taxon>Endopterygota</taxon>
        <taxon>Lepidoptera</taxon>
        <taxon>Glossata</taxon>
        <taxon>Ditrysia</taxon>
        <taxon>Papilionoidea</taxon>
        <taxon>Pieridae</taxon>
        <taxon>Dismorphiinae</taxon>
        <taxon>Leptidea</taxon>
    </lineage>
</organism>
<dbReference type="GO" id="GO:0051239">
    <property type="term" value="P:regulation of multicellular organismal process"/>
    <property type="evidence" value="ECO:0007669"/>
    <property type="project" value="UniProtKB-ARBA"/>
</dbReference>
<dbReference type="Pfam" id="PF03165">
    <property type="entry name" value="MH1"/>
    <property type="match status" value="1"/>
</dbReference>
<dbReference type="PROSITE" id="PS50157">
    <property type="entry name" value="ZINC_FINGER_C2H2_2"/>
    <property type="match status" value="1"/>
</dbReference>
<dbReference type="InterPro" id="IPR017855">
    <property type="entry name" value="SMAD-like_dom_sf"/>
</dbReference>
<evidence type="ECO:0000256" key="5">
    <source>
        <dbReference type="ARBA" id="ARBA00023163"/>
    </source>
</evidence>
<feature type="compositionally biased region" description="Low complexity" evidence="9">
    <location>
        <begin position="626"/>
        <end position="637"/>
    </location>
</feature>
<feature type="domain" description="MH2" evidence="12">
    <location>
        <begin position="75"/>
        <end position="269"/>
    </location>
</feature>
<dbReference type="GO" id="GO:0060395">
    <property type="term" value="P:SMAD protein signal transduction"/>
    <property type="evidence" value="ECO:0007669"/>
    <property type="project" value="TreeGrafter"/>
</dbReference>
<evidence type="ECO:0000256" key="6">
    <source>
        <dbReference type="ARBA" id="ARBA00023242"/>
    </source>
</evidence>
<evidence type="ECO:0000256" key="4">
    <source>
        <dbReference type="ARBA" id="ARBA00023015"/>
    </source>
</evidence>
<keyword evidence="4 8" id="KW-0805">Transcription regulation</keyword>
<accession>A0A5E4QD61</accession>
<evidence type="ECO:0000313" key="14">
    <source>
        <dbReference type="Proteomes" id="UP000324832"/>
    </source>
</evidence>
<dbReference type="Gene3D" id="2.60.200.10">
    <property type="match status" value="2"/>
</dbReference>
<sequence length="781" mass="89994">MFPLTPPVVKRLLGWKKGPEGSSAAEDKWAEKAVKSLVKKLKKSGAIEELEKALVKPNDNILNGQYRKGLPHVVYCRLWRWPQLQSQHELKPVDHCDGSSTVETPPPGYMSEDGDPMDHNDNMNLTRLSPSPGTLGGEAAPVLYHEPAFWCSISYYELNTRVGETFHASQPSITVRFSRSCNLKIFNNQEFAALLSQSVSQGFEAVFQLTRMCTIRMSFVKGWGAEYRRQTVTSTPCWIELHLNGPLQWLDRVLTQMGWYQTYRVMSRDPVLSSIPEHKESEEVIKWVPKKKHEVLKAKYKCLKKLFQIYDANVIGMLPETIPDEPIEQEEHKHRKRRSRRTKTDACAGTTEVSSGDVNDELDSSIPTVIKDLNSQVSQVIVRSSRTSIIKRNEYTQDSKENISVKSEKYSECSEDRYYIVNPRRKPTRFQCFLQRIFGIRRASYNYNTHGYAASDNHICNRYTKRRRHGLRFRRMKQSMKIHSEIALRDLKSPVIMTYVQSVQRNCLADTTPRQCIINYNDHLNLCHFPERRYVCHYCHEGFLTEEERFSHENEHLGIPKLKPSVVTTAPSEGSSKITCVTQTDPEIPKSDVPEDKLKKIVSFFDKLTNEHAVVEVKKNRSCEYTTDTGSKSSSDSQNESVPRRYNNDSVKVSSCVQFHRKSRMSSDESDLTSFLCDSPKRCQLCGEKFMHRHQLNLHVDLHHRANQRFSKFHSCAGIVNTERTVVESSCASNTTMELSCDQSTNIVYYTSVESINRRFKAPQKINELKISKFYMSDFKI</sequence>
<dbReference type="InterPro" id="IPR036578">
    <property type="entry name" value="SMAD_MH1_sf"/>
</dbReference>
<dbReference type="GO" id="GO:0030154">
    <property type="term" value="P:cell differentiation"/>
    <property type="evidence" value="ECO:0007669"/>
    <property type="project" value="TreeGrafter"/>
</dbReference>
<dbReference type="GO" id="GO:0000978">
    <property type="term" value="F:RNA polymerase II cis-regulatory region sequence-specific DNA binding"/>
    <property type="evidence" value="ECO:0007669"/>
    <property type="project" value="TreeGrafter"/>
</dbReference>
<dbReference type="Gene3D" id="3.90.520.10">
    <property type="entry name" value="SMAD MH1 domain"/>
    <property type="match status" value="1"/>
</dbReference>
<keyword evidence="2" id="KW-0479">Metal-binding</keyword>
<dbReference type="InterPro" id="IPR001132">
    <property type="entry name" value="SMAD_dom_Dwarfin-type"/>
</dbReference>
<keyword evidence="8" id="KW-0963">Cytoplasm</keyword>
<dbReference type="PANTHER" id="PTHR13703">
    <property type="entry name" value="SMAD"/>
    <property type="match status" value="1"/>
</dbReference>
<feature type="region of interest" description="Disordered" evidence="9">
    <location>
        <begin position="625"/>
        <end position="646"/>
    </location>
</feature>
<evidence type="ECO:0000259" key="10">
    <source>
        <dbReference type="PROSITE" id="PS50157"/>
    </source>
</evidence>
<dbReference type="PROSITE" id="PS51075">
    <property type="entry name" value="MH1"/>
    <property type="match status" value="1"/>
</dbReference>
<dbReference type="PROSITE" id="PS51076">
    <property type="entry name" value="MH2"/>
    <property type="match status" value="1"/>
</dbReference>
<dbReference type="GO" id="GO:0032924">
    <property type="term" value="P:activin receptor signaling pathway"/>
    <property type="evidence" value="ECO:0007669"/>
    <property type="project" value="TreeGrafter"/>
</dbReference>
<gene>
    <name evidence="13" type="ORF">LSINAPIS_LOCUS6824</name>
</gene>
<dbReference type="InterPro" id="IPR003619">
    <property type="entry name" value="MAD_homology1_Dwarfin-type"/>
</dbReference>
<dbReference type="GO" id="GO:0071144">
    <property type="term" value="C:heteromeric SMAD protein complex"/>
    <property type="evidence" value="ECO:0007669"/>
    <property type="project" value="TreeGrafter"/>
</dbReference>
<keyword evidence="6 8" id="KW-0539">Nucleus</keyword>
<dbReference type="GO" id="GO:0050793">
    <property type="term" value="P:regulation of developmental process"/>
    <property type="evidence" value="ECO:0007669"/>
    <property type="project" value="UniProtKB-ARBA"/>
</dbReference>
<reference evidence="13 14" key="1">
    <citation type="submission" date="2017-07" db="EMBL/GenBank/DDBJ databases">
        <authorList>
            <person name="Talla V."/>
            <person name="Backstrom N."/>
        </authorList>
    </citation>
    <scope>NUCLEOTIDE SEQUENCE [LARGE SCALE GENOMIC DNA]</scope>
</reference>
<evidence type="ECO:0000313" key="13">
    <source>
        <dbReference type="EMBL" id="VVC95007.1"/>
    </source>
</evidence>
<dbReference type="InterPro" id="IPR008984">
    <property type="entry name" value="SMAD_FHA_dom_sf"/>
</dbReference>